<dbReference type="Gene3D" id="1.20.1600.10">
    <property type="entry name" value="Outer membrane efflux proteins (OEP)"/>
    <property type="match status" value="1"/>
</dbReference>
<dbReference type="InterPro" id="IPR051906">
    <property type="entry name" value="TolC-like"/>
</dbReference>
<gene>
    <name evidence="10" type="primary">tolC_1</name>
    <name evidence="10" type="ORF">AC2117_02429</name>
</gene>
<evidence type="ECO:0000313" key="11">
    <source>
        <dbReference type="Proteomes" id="UP000294355"/>
    </source>
</evidence>
<feature type="coiled-coil region" evidence="8">
    <location>
        <begin position="405"/>
        <end position="432"/>
    </location>
</feature>
<dbReference type="InterPro" id="IPR010130">
    <property type="entry name" value="T1SS_OMP_TolC"/>
</dbReference>
<dbReference type="EMBL" id="LS999521">
    <property type="protein sequence ID" value="VAX45238.1"/>
    <property type="molecule type" value="Genomic_DNA"/>
</dbReference>
<evidence type="ECO:0000256" key="7">
    <source>
        <dbReference type="ARBA" id="ARBA00023237"/>
    </source>
</evidence>
<dbReference type="Proteomes" id="UP000294355">
    <property type="component" value="Chromosome"/>
</dbReference>
<keyword evidence="3" id="KW-0813">Transport</keyword>
<dbReference type="PANTHER" id="PTHR30026:SF22">
    <property type="entry name" value="OUTER MEMBRANE EFFLUX PROTEIN"/>
    <property type="match status" value="1"/>
</dbReference>
<dbReference type="AlphaFoldDB" id="A0A446ZL65"/>
<evidence type="ECO:0000256" key="3">
    <source>
        <dbReference type="ARBA" id="ARBA00022448"/>
    </source>
</evidence>
<keyword evidence="8" id="KW-0175">Coiled coil</keyword>
<sequence length="510" mass="56626" precursor="true">MIGYNQRRVTRTCKKPAFLKGLMLLTSLHVPMVIYAAKPSEQYHTLKDNLSQLFAPKSSDEFKVAKMQELSNFKLDQSRVKEFPTVQLNDRAASSYSNLPSRKMTLQEAVKIAIQRNPDISQAISTLAGQNAGIDFAKAGYYPQLSGGITTGDLSSGERGRQLLTLNATQMLYDFGKIKSGVDVEQAKVQVEQANVLVSIDDIALDVAQSIVNIQRYLQLNKIAEQQIAGIQRIQDIANLRANAGISSQADPIQAQSYLQAAQSGLIAQQSLLRQYQQHLRTLLGADVSRTGWIISDDLVKVSDLYGEPEFNTIPKMIAAQASVEVAKAQKEQTRLSRYPTLAVKGSLSQAINGRNPNNDKDDGLYSSVMLEASSQFYQGGAVSSQVKMASYAEEAAKSKVNSVYMDVLDQIRTSREQIENKQRQMQVLTNRQATTVRTRELYQEQYKLGTRSLVDLLNAEQAIHSANSELESARYDIYNSIIQYISATGRSRQAYDLNNISIQGFEVQP</sequence>
<dbReference type="NCBIfam" id="TIGR01844">
    <property type="entry name" value="type_I_sec_TolC"/>
    <property type="match status" value="1"/>
</dbReference>
<dbReference type="GO" id="GO:1990281">
    <property type="term" value="C:efflux pump complex"/>
    <property type="evidence" value="ECO:0007669"/>
    <property type="project" value="TreeGrafter"/>
</dbReference>
<dbReference type="PANTHER" id="PTHR30026">
    <property type="entry name" value="OUTER MEMBRANE PROTEIN TOLC"/>
    <property type="match status" value="1"/>
</dbReference>
<reference evidence="10 11" key="1">
    <citation type="submission" date="2018-08" db="EMBL/GenBank/DDBJ databases">
        <authorList>
            <person name="Gonzaga-Molto A."/>
        </authorList>
    </citation>
    <scope>NUCLEOTIDE SEQUENCE [LARGE SCALE GENOMIC DNA]</scope>
    <source>
        <strain evidence="10">Acinetobacter calcoaceticus str. 2117</strain>
    </source>
</reference>
<evidence type="ECO:0000256" key="2">
    <source>
        <dbReference type="ARBA" id="ARBA00007613"/>
    </source>
</evidence>
<accession>A0A446ZL65</accession>
<organism evidence="10 11">
    <name type="scientific">Acinetobacter calcoaceticus</name>
    <dbReference type="NCBI Taxonomy" id="471"/>
    <lineage>
        <taxon>Bacteria</taxon>
        <taxon>Pseudomonadati</taxon>
        <taxon>Pseudomonadota</taxon>
        <taxon>Gammaproteobacteria</taxon>
        <taxon>Moraxellales</taxon>
        <taxon>Moraxellaceae</taxon>
        <taxon>Acinetobacter</taxon>
        <taxon>Acinetobacter calcoaceticus/baumannii complex</taxon>
    </lineage>
</organism>
<proteinExistence type="inferred from homology"/>
<feature type="chain" id="PRO_5019175583" evidence="9">
    <location>
        <begin position="37"/>
        <end position="510"/>
    </location>
</feature>
<evidence type="ECO:0000256" key="6">
    <source>
        <dbReference type="ARBA" id="ARBA00023136"/>
    </source>
</evidence>
<comment type="subcellular location">
    <subcellularLocation>
        <location evidence="1">Cell outer membrane</location>
    </subcellularLocation>
</comment>
<dbReference type="SUPFAM" id="SSF56954">
    <property type="entry name" value="Outer membrane efflux proteins (OEP)"/>
    <property type="match status" value="1"/>
</dbReference>
<comment type="similarity">
    <text evidence="2">Belongs to the outer membrane factor (OMF) (TC 1.B.17) family.</text>
</comment>
<keyword evidence="4" id="KW-1134">Transmembrane beta strand</keyword>
<dbReference type="InterPro" id="IPR003423">
    <property type="entry name" value="OMP_efflux"/>
</dbReference>
<evidence type="ECO:0000256" key="4">
    <source>
        <dbReference type="ARBA" id="ARBA00022452"/>
    </source>
</evidence>
<name>A0A446ZL65_ACICA</name>
<dbReference type="GO" id="GO:0015562">
    <property type="term" value="F:efflux transmembrane transporter activity"/>
    <property type="evidence" value="ECO:0007669"/>
    <property type="project" value="InterPro"/>
</dbReference>
<keyword evidence="6" id="KW-0472">Membrane</keyword>
<dbReference type="GO" id="GO:0015288">
    <property type="term" value="F:porin activity"/>
    <property type="evidence" value="ECO:0007669"/>
    <property type="project" value="TreeGrafter"/>
</dbReference>
<evidence type="ECO:0000313" key="10">
    <source>
        <dbReference type="EMBL" id="VAX45238.1"/>
    </source>
</evidence>
<dbReference type="GO" id="GO:0009279">
    <property type="term" value="C:cell outer membrane"/>
    <property type="evidence" value="ECO:0007669"/>
    <property type="project" value="UniProtKB-SubCell"/>
</dbReference>
<evidence type="ECO:0000256" key="1">
    <source>
        <dbReference type="ARBA" id="ARBA00004442"/>
    </source>
</evidence>
<protein>
    <submittedName>
        <fullName evidence="10">Outer membrane protein TolC</fullName>
    </submittedName>
</protein>
<evidence type="ECO:0000256" key="8">
    <source>
        <dbReference type="SAM" id="Coils"/>
    </source>
</evidence>
<evidence type="ECO:0000256" key="5">
    <source>
        <dbReference type="ARBA" id="ARBA00022692"/>
    </source>
</evidence>
<feature type="signal peptide" evidence="9">
    <location>
        <begin position="1"/>
        <end position="36"/>
    </location>
</feature>
<keyword evidence="5" id="KW-0812">Transmembrane</keyword>
<keyword evidence="9" id="KW-0732">Signal</keyword>
<dbReference type="Pfam" id="PF02321">
    <property type="entry name" value="OEP"/>
    <property type="match status" value="2"/>
</dbReference>
<keyword evidence="7" id="KW-0998">Cell outer membrane</keyword>
<evidence type="ECO:0000256" key="9">
    <source>
        <dbReference type="SAM" id="SignalP"/>
    </source>
</evidence>